<comment type="caution">
    <text evidence="3">The sequence shown here is derived from an EMBL/GenBank/DDBJ whole genome shotgun (WGS) entry which is preliminary data.</text>
</comment>
<evidence type="ECO:0000313" key="4">
    <source>
        <dbReference type="Proteomes" id="UP000194606"/>
    </source>
</evidence>
<keyword evidence="1" id="KW-0175">Coiled coil</keyword>
<keyword evidence="2" id="KW-0812">Transmembrane</keyword>
<keyword evidence="2" id="KW-0472">Membrane</keyword>
<feature type="coiled-coil region" evidence="1">
    <location>
        <begin position="54"/>
        <end position="88"/>
    </location>
</feature>
<dbReference type="AlphaFoldDB" id="A0A252CBD3"/>
<reference evidence="3 4" key="1">
    <citation type="submission" date="2017-02" db="EMBL/GenBank/DDBJ databases">
        <authorList>
            <person name="Peterson S.W."/>
        </authorList>
    </citation>
    <scope>NUCLEOTIDE SEQUENCE [LARGE SCALE GENOMIC DNA]</scope>
    <source>
        <strain evidence="3">159469</strain>
    </source>
</reference>
<accession>A0A252CBD3</accession>
<sequence>MKVKMVKQMEIKQKSIILGTGFLCGLIVALLIAFIFPIGRNVGLKQGQSVAHVVSESKDEISSLKSQLQEAEEALKNAKTGKDNQNVADLETLADSLFKVYYNYDQSKITNSDRHKEVSDWVTPDVAQKLFPLSADKMTSDYGTIQSQLNNLQVYAQPQTGTTLTAFIDCDYTASAGDLKSNVPHYIFQVTYDTSAKKITAVTELGKVGK</sequence>
<protein>
    <submittedName>
        <fullName evidence="3">Uncharacterized protein</fullName>
    </submittedName>
</protein>
<keyword evidence="2" id="KW-1133">Transmembrane helix</keyword>
<gene>
    <name evidence="3" type="ORF">BZZ03_09540</name>
</gene>
<dbReference type="Proteomes" id="UP000194606">
    <property type="component" value="Unassembled WGS sequence"/>
</dbReference>
<evidence type="ECO:0000256" key="2">
    <source>
        <dbReference type="SAM" id="Phobius"/>
    </source>
</evidence>
<dbReference type="EMBL" id="MUIZ01000006">
    <property type="protein sequence ID" value="OUK03883.1"/>
    <property type="molecule type" value="Genomic_DNA"/>
</dbReference>
<evidence type="ECO:0000313" key="3">
    <source>
        <dbReference type="EMBL" id="OUK03883.1"/>
    </source>
</evidence>
<proteinExistence type="predicted"/>
<evidence type="ECO:0000256" key="1">
    <source>
        <dbReference type="SAM" id="Coils"/>
    </source>
</evidence>
<feature type="transmembrane region" description="Helical" evidence="2">
    <location>
        <begin position="16"/>
        <end position="36"/>
    </location>
</feature>
<organism evidence="3 4">
    <name type="scientific">Lactococcus petauri</name>
    <dbReference type="NCBI Taxonomy" id="1940789"/>
    <lineage>
        <taxon>Bacteria</taxon>
        <taxon>Bacillati</taxon>
        <taxon>Bacillota</taxon>
        <taxon>Bacilli</taxon>
        <taxon>Lactobacillales</taxon>
        <taxon>Streptococcaceae</taxon>
        <taxon>Lactococcus</taxon>
    </lineage>
</organism>
<name>A0A252CBD3_9LACT</name>